<dbReference type="InterPro" id="IPR010982">
    <property type="entry name" value="Lambda_DNA-bd_dom_sf"/>
</dbReference>
<dbReference type="PROSITE" id="PS50932">
    <property type="entry name" value="HTH_LACI_2"/>
    <property type="match status" value="1"/>
</dbReference>
<name>A0ABV7YMQ4_9ACTN</name>
<organism evidence="5 6">
    <name type="scientific">Tenggerimyces flavus</name>
    <dbReference type="NCBI Taxonomy" id="1708749"/>
    <lineage>
        <taxon>Bacteria</taxon>
        <taxon>Bacillati</taxon>
        <taxon>Actinomycetota</taxon>
        <taxon>Actinomycetes</taxon>
        <taxon>Propionibacteriales</taxon>
        <taxon>Nocardioidaceae</taxon>
        <taxon>Tenggerimyces</taxon>
    </lineage>
</organism>
<keyword evidence="6" id="KW-1185">Reference proteome</keyword>
<evidence type="ECO:0000256" key="3">
    <source>
        <dbReference type="ARBA" id="ARBA00023163"/>
    </source>
</evidence>
<gene>
    <name evidence="5" type="ORF">ACFOUW_31665</name>
</gene>
<dbReference type="RefSeq" id="WP_205121190.1">
    <property type="nucleotide sequence ID" value="NZ_JAFBCM010000001.1"/>
</dbReference>
<protein>
    <submittedName>
        <fullName evidence="5">LacI family DNA-binding transcriptional regulator</fullName>
    </submittedName>
</protein>
<dbReference type="SUPFAM" id="SSF53822">
    <property type="entry name" value="Periplasmic binding protein-like I"/>
    <property type="match status" value="1"/>
</dbReference>
<dbReference type="SMART" id="SM00354">
    <property type="entry name" value="HTH_LACI"/>
    <property type="match status" value="1"/>
</dbReference>
<keyword evidence="3" id="KW-0804">Transcription</keyword>
<accession>A0ABV7YMQ4</accession>
<dbReference type="PROSITE" id="PS00356">
    <property type="entry name" value="HTH_LACI_1"/>
    <property type="match status" value="1"/>
</dbReference>
<dbReference type="SUPFAM" id="SSF47413">
    <property type="entry name" value="lambda repressor-like DNA-binding domains"/>
    <property type="match status" value="1"/>
</dbReference>
<dbReference type="InterPro" id="IPR000843">
    <property type="entry name" value="HTH_LacI"/>
</dbReference>
<dbReference type="Pfam" id="PF13377">
    <property type="entry name" value="Peripla_BP_3"/>
    <property type="match status" value="1"/>
</dbReference>
<comment type="caution">
    <text evidence="5">The sequence shown here is derived from an EMBL/GenBank/DDBJ whole genome shotgun (WGS) entry which is preliminary data.</text>
</comment>
<dbReference type="Proteomes" id="UP001595699">
    <property type="component" value="Unassembled WGS sequence"/>
</dbReference>
<dbReference type="PANTHER" id="PTHR30146:SF155">
    <property type="entry name" value="ALANINE RACEMASE"/>
    <property type="match status" value="1"/>
</dbReference>
<dbReference type="CDD" id="cd01392">
    <property type="entry name" value="HTH_LacI"/>
    <property type="match status" value="1"/>
</dbReference>
<dbReference type="Gene3D" id="1.10.260.40">
    <property type="entry name" value="lambda repressor-like DNA-binding domains"/>
    <property type="match status" value="1"/>
</dbReference>
<dbReference type="EMBL" id="JBHRZH010000037">
    <property type="protein sequence ID" value="MFC3765428.1"/>
    <property type="molecule type" value="Genomic_DNA"/>
</dbReference>
<keyword evidence="2 5" id="KW-0238">DNA-binding</keyword>
<reference evidence="6" key="1">
    <citation type="journal article" date="2019" name="Int. J. Syst. Evol. Microbiol.">
        <title>The Global Catalogue of Microorganisms (GCM) 10K type strain sequencing project: providing services to taxonomists for standard genome sequencing and annotation.</title>
        <authorList>
            <consortium name="The Broad Institute Genomics Platform"/>
            <consortium name="The Broad Institute Genome Sequencing Center for Infectious Disease"/>
            <person name="Wu L."/>
            <person name="Ma J."/>
        </authorList>
    </citation>
    <scope>NUCLEOTIDE SEQUENCE [LARGE SCALE GENOMIC DNA]</scope>
    <source>
        <strain evidence="6">CGMCC 4.7241</strain>
    </source>
</reference>
<keyword evidence="1" id="KW-0805">Transcription regulation</keyword>
<proteinExistence type="predicted"/>
<evidence type="ECO:0000256" key="1">
    <source>
        <dbReference type="ARBA" id="ARBA00023015"/>
    </source>
</evidence>
<dbReference type="CDD" id="cd06267">
    <property type="entry name" value="PBP1_LacI_sugar_binding-like"/>
    <property type="match status" value="1"/>
</dbReference>
<dbReference type="InterPro" id="IPR028082">
    <property type="entry name" value="Peripla_BP_I"/>
</dbReference>
<dbReference type="GO" id="GO:0003677">
    <property type="term" value="F:DNA binding"/>
    <property type="evidence" value="ECO:0007669"/>
    <property type="project" value="UniProtKB-KW"/>
</dbReference>
<feature type="domain" description="HTH lacI-type" evidence="4">
    <location>
        <begin position="6"/>
        <end position="60"/>
    </location>
</feature>
<dbReference type="Gene3D" id="3.40.50.2300">
    <property type="match status" value="2"/>
</dbReference>
<evidence type="ECO:0000313" key="5">
    <source>
        <dbReference type="EMBL" id="MFC3765428.1"/>
    </source>
</evidence>
<dbReference type="Pfam" id="PF00356">
    <property type="entry name" value="LacI"/>
    <property type="match status" value="1"/>
</dbReference>
<evidence type="ECO:0000256" key="2">
    <source>
        <dbReference type="ARBA" id="ARBA00023125"/>
    </source>
</evidence>
<dbReference type="InterPro" id="IPR046335">
    <property type="entry name" value="LacI/GalR-like_sensor"/>
</dbReference>
<evidence type="ECO:0000259" key="4">
    <source>
        <dbReference type="PROSITE" id="PS50932"/>
    </source>
</evidence>
<evidence type="ECO:0000313" key="6">
    <source>
        <dbReference type="Proteomes" id="UP001595699"/>
    </source>
</evidence>
<dbReference type="PANTHER" id="PTHR30146">
    <property type="entry name" value="LACI-RELATED TRANSCRIPTIONAL REPRESSOR"/>
    <property type="match status" value="1"/>
</dbReference>
<sequence>MRPRRVTIADIARRANVSTSAVSYALNDLPGVGSRTRDRILAVADSLGWRPSSAARTLHTARTNTIGLLMLTVERPHGEGADFFVEFLSGVQACLADHDVLLTLHSVPNREIANETYKRWWAEHRVDGVIMLNPLRRDPRIPVLEQLGMPAVVVGDLSSRHAISSVHTDNREATALAIGRLVDLGHRRIARLGIGPAYLHTDIRRRAFAATMRRHGLEPDLSVHLEDDEPPDAPILRMLQTPQPPTAVLIEDSMTAVNAVLGLGTAGIDIPGQLSVIGWDDSSRCRLVRPTVTALRRDIEGLGVKTAELLLRSIAGDPITQVTGATTDLVERDSLAPPRS</sequence>